<evidence type="ECO:0000256" key="5">
    <source>
        <dbReference type="ARBA" id="ARBA00022692"/>
    </source>
</evidence>
<reference evidence="15" key="1">
    <citation type="submission" date="2020-10" db="EMBL/GenBank/DDBJ databases">
        <title>Connecting structure to function with the recovery of over 1000 high-quality activated sludge metagenome-assembled genomes encoding full-length rRNA genes using long-read sequencing.</title>
        <authorList>
            <person name="Singleton C.M."/>
            <person name="Petriglieri F."/>
            <person name="Kristensen J.M."/>
            <person name="Kirkegaard R.H."/>
            <person name="Michaelsen T.Y."/>
            <person name="Andersen M.H."/>
            <person name="Karst S.M."/>
            <person name="Dueholm M.S."/>
            <person name="Nielsen P.H."/>
            <person name="Albertsen M."/>
        </authorList>
    </citation>
    <scope>NUCLEOTIDE SEQUENCE</scope>
    <source>
        <strain evidence="15">EsbW_18-Q3-R4-48_MAXAC.044</strain>
    </source>
</reference>
<keyword evidence="10 14" id="KW-0406">Ion transport</keyword>
<comment type="caution">
    <text evidence="15">The sequence shown here is derived from an EMBL/GenBank/DDBJ whole genome shotgun (WGS) entry which is preliminary data.</text>
</comment>
<dbReference type="GO" id="GO:0012505">
    <property type="term" value="C:endomembrane system"/>
    <property type="evidence" value="ECO:0007669"/>
    <property type="project" value="UniProtKB-SubCell"/>
</dbReference>
<keyword evidence="3 14" id="KW-1003">Cell membrane</keyword>
<comment type="similarity">
    <text evidence="14">Belongs to the NqrDE/RnfAE family.</text>
</comment>
<organism evidence="15 16">
    <name type="scientific">Candidatus Propionivibrio dominans</name>
    <dbReference type="NCBI Taxonomy" id="2954373"/>
    <lineage>
        <taxon>Bacteria</taxon>
        <taxon>Pseudomonadati</taxon>
        <taxon>Pseudomonadota</taxon>
        <taxon>Betaproteobacteria</taxon>
        <taxon>Rhodocyclales</taxon>
        <taxon>Rhodocyclaceae</taxon>
        <taxon>Propionivibrio</taxon>
    </lineage>
</organism>
<keyword evidence="12 14" id="KW-0472">Membrane</keyword>
<dbReference type="AlphaFoldDB" id="A0A9D7FE86"/>
<evidence type="ECO:0000313" key="15">
    <source>
        <dbReference type="EMBL" id="MBK7424032.1"/>
    </source>
</evidence>
<proteinExistence type="inferred from homology"/>
<dbReference type="PANTHER" id="PTHR30586">
    <property type="entry name" value="ELECTRON TRANSPORT COMPLEX PROTEIN RNFE"/>
    <property type="match status" value="1"/>
</dbReference>
<evidence type="ECO:0000256" key="1">
    <source>
        <dbReference type="ARBA" id="ARBA00004127"/>
    </source>
</evidence>
<evidence type="ECO:0000313" key="16">
    <source>
        <dbReference type="Proteomes" id="UP000886602"/>
    </source>
</evidence>
<protein>
    <recommendedName>
        <fullName evidence="14">Na(+)-translocating NADH-quinone reductase subunit D</fullName>
        <shortName evidence="14">Na(+)-NQR subunit D</shortName>
        <shortName evidence="14">Na(+)-translocating NQR subunit D</shortName>
        <ecNumber evidence="14">7.2.1.1</ecNumber>
    </recommendedName>
    <alternativeName>
        <fullName evidence="14">NQR complex subunit D</fullName>
    </alternativeName>
    <alternativeName>
        <fullName evidence="14">NQR-1 subunit D</fullName>
    </alternativeName>
</protein>
<keyword evidence="7 14" id="KW-1133">Transmembrane helix</keyword>
<dbReference type="HAMAP" id="MF_00428">
    <property type="entry name" value="NqrD"/>
    <property type="match status" value="1"/>
</dbReference>
<dbReference type="Pfam" id="PF02508">
    <property type="entry name" value="Rnf-Nqr"/>
    <property type="match status" value="1"/>
</dbReference>
<name>A0A9D7FE86_9RHOO</name>
<dbReference type="NCBIfam" id="TIGR01939">
    <property type="entry name" value="nqrD"/>
    <property type="match status" value="1"/>
</dbReference>
<sequence>MNTSTSAKPRALAVLFAPVFENNPIALQILGICSALAVTANLKTALVMSVALTLVTAFSNLFISLLRHQIPASIRMIVQVVIIASLVIVVDQVLRAVAFDLAKQLSVFVGLIITNCIVMGRAEAFAMQNPPLPSFLDGIGNGLGYSVLLIALGITRELFGSGTLIGYRVLPTVADGGWYLPNGLLLLPPSAFFLIGLFIWALRSWKPAQVESPAFRMAPQVREQEP</sequence>
<dbReference type="GO" id="GO:0016655">
    <property type="term" value="F:oxidoreductase activity, acting on NAD(P)H, quinone or similar compound as acceptor"/>
    <property type="evidence" value="ECO:0007669"/>
    <property type="project" value="UniProtKB-UniRule"/>
</dbReference>
<evidence type="ECO:0000256" key="6">
    <source>
        <dbReference type="ARBA" id="ARBA00022967"/>
    </source>
</evidence>
<dbReference type="PANTHER" id="PTHR30586:SF1">
    <property type="entry name" value="NA(+)-TRANSLOCATING NADH-QUINONE REDUCTASE SUBUNIT D"/>
    <property type="match status" value="1"/>
</dbReference>
<dbReference type="Proteomes" id="UP000886602">
    <property type="component" value="Unassembled WGS sequence"/>
</dbReference>
<keyword evidence="13 14" id="KW-0739">Sodium transport</keyword>
<dbReference type="EMBL" id="JADJNC010000022">
    <property type="protein sequence ID" value="MBK7424032.1"/>
    <property type="molecule type" value="Genomic_DNA"/>
</dbReference>
<dbReference type="InterPro" id="IPR011292">
    <property type="entry name" value="NqrD"/>
</dbReference>
<evidence type="ECO:0000256" key="2">
    <source>
        <dbReference type="ARBA" id="ARBA00022448"/>
    </source>
</evidence>
<feature type="transmembrane region" description="Helical" evidence="14">
    <location>
        <begin position="104"/>
        <end position="122"/>
    </location>
</feature>
<feature type="transmembrane region" description="Helical" evidence="14">
    <location>
        <begin position="179"/>
        <end position="202"/>
    </location>
</feature>
<keyword evidence="2 14" id="KW-0813">Transport</keyword>
<evidence type="ECO:0000256" key="12">
    <source>
        <dbReference type="ARBA" id="ARBA00023136"/>
    </source>
</evidence>
<keyword evidence="4" id="KW-0997">Cell inner membrane</keyword>
<accession>A0A9D7FE86</accession>
<comment type="subcellular location">
    <subcellularLocation>
        <location evidence="14">Cell membrane</location>
        <topology evidence="14">Multi-pass membrane protein</topology>
    </subcellularLocation>
    <subcellularLocation>
        <location evidence="1">Endomembrane system</location>
        <topology evidence="1">Multi-pass membrane protein</topology>
    </subcellularLocation>
</comment>
<evidence type="ECO:0000256" key="10">
    <source>
        <dbReference type="ARBA" id="ARBA00023065"/>
    </source>
</evidence>
<comment type="catalytic activity">
    <reaction evidence="14">
        <text>a ubiquinone + n Na(+)(in) + NADH + H(+) = a ubiquinol + n Na(+)(out) + NAD(+)</text>
        <dbReference type="Rhea" id="RHEA:47748"/>
        <dbReference type="Rhea" id="RHEA-COMP:9565"/>
        <dbReference type="Rhea" id="RHEA-COMP:9566"/>
        <dbReference type="ChEBI" id="CHEBI:15378"/>
        <dbReference type="ChEBI" id="CHEBI:16389"/>
        <dbReference type="ChEBI" id="CHEBI:17976"/>
        <dbReference type="ChEBI" id="CHEBI:29101"/>
        <dbReference type="ChEBI" id="CHEBI:57540"/>
        <dbReference type="ChEBI" id="CHEBI:57945"/>
        <dbReference type="EC" id="7.2.1.1"/>
    </reaction>
</comment>
<dbReference type="EC" id="7.2.1.1" evidence="14"/>
<dbReference type="GO" id="GO:0006814">
    <property type="term" value="P:sodium ion transport"/>
    <property type="evidence" value="ECO:0007669"/>
    <property type="project" value="UniProtKB-UniRule"/>
</dbReference>
<dbReference type="GO" id="GO:0005886">
    <property type="term" value="C:plasma membrane"/>
    <property type="evidence" value="ECO:0007669"/>
    <property type="project" value="UniProtKB-SubCell"/>
</dbReference>
<feature type="transmembrane region" description="Helical" evidence="14">
    <location>
        <begin position="78"/>
        <end position="98"/>
    </location>
</feature>
<evidence type="ECO:0000256" key="7">
    <source>
        <dbReference type="ARBA" id="ARBA00022989"/>
    </source>
</evidence>
<keyword evidence="6 14" id="KW-1278">Translocase</keyword>
<comment type="caution">
    <text evidence="14">Lacks conserved residue(s) required for the propagation of feature annotation.</text>
</comment>
<evidence type="ECO:0000256" key="4">
    <source>
        <dbReference type="ARBA" id="ARBA00022519"/>
    </source>
</evidence>
<evidence type="ECO:0000256" key="13">
    <source>
        <dbReference type="ARBA" id="ARBA00023201"/>
    </source>
</evidence>
<comment type="function">
    <text evidence="14">NQR complex catalyzes the reduction of ubiquinone-1 to ubiquinol by two successive reactions, coupled with the transport of Na(+) ions from the cytoplasm to the periplasm. NqrA to NqrE are probably involved in the second step, the conversion of ubisemiquinone to ubiquinol.</text>
</comment>
<dbReference type="NCBIfam" id="NF006777">
    <property type="entry name" value="PRK09292.1"/>
    <property type="match status" value="1"/>
</dbReference>
<comment type="subunit">
    <text evidence="14">Composed of six subunits; NqrA, NqrB, NqrC, NqrD, NqrE and NqrF.</text>
</comment>
<evidence type="ECO:0000256" key="14">
    <source>
        <dbReference type="HAMAP-Rule" id="MF_00428"/>
    </source>
</evidence>
<keyword evidence="5 14" id="KW-0812">Transmembrane</keyword>
<evidence type="ECO:0000256" key="3">
    <source>
        <dbReference type="ARBA" id="ARBA00022475"/>
    </source>
</evidence>
<gene>
    <name evidence="14" type="primary">nqrD</name>
    <name evidence="15" type="ORF">IPJ48_13585</name>
</gene>
<evidence type="ECO:0000256" key="11">
    <source>
        <dbReference type="ARBA" id="ARBA00023075"/>
    </source>
</evidence>
<keyword evidence="9 14" id="KW-0915">Sodium</keyword>
<evidence type="ECO:0000256" key="9">
    <source>
        <dbReference type="ARBA" id="ARBA00023053"/>
    </source>
</evidence>
<dbReference type="InterPro" id="IPR003667">
    <property type="entry name" value="NqrDE/RnfAE"/>
</dbReference>
<feature type="transmembrane region" description="Helical" evidence="14">
    <location>
        <begin position="47"/>
        <end position="66"/>
    </location>
</feature>
<evidence type="ECO:0000256" key="8">
    <source>
        <dbReference type="ARBA" id="ARBA00023027"/>
    </source>
</evidence>
<dbReference type="PIRSF" id="PIRSF006102">
    <property type="entry name" value="NQR_DE"/>
    <property type="match status" value="1"/>
</dbReference>
<keyword evidence="8 14" id="KW-0520">NAD</keyword>
<keyword evidence="11 14" id="KW-0830">Ubiquinone</keyword>